<proteinExistence type="predicted"/>
<evidence type="ECO:0000313" key="5">
    <source>
        <dbReference type="Proteomes" id="UP000249061"/>
    </source>
</evidence>
<evidence type="ECO:0000313" key="4">
    <source>
        <dbReference type="EMBL" id="PZR12841.1"/>
    </source>
</evidence>
<evidence type="ECO:0000259" key="3">
    <source>
        <dbReference type="Pfam" id="PF00127"/>
    </source>
</evidence>
<protein>
    <recommendedName>
        <fullName evidence="3">Blue (type 1) copper domain-containing protein</fullName>
    </recommendedName>
</protein>
<comment type="caution">
    <text evidence="4">The sequence shown here is derived from an EMBL/GenBank/DDBJ whole genome shotgun (WGS) entry which is preliminary data.</text>
</comment>
<accession>A0A2W5VQS0</accession>
<dbReference type="AlphaFoldDB" id="A0A2W5VQS0"/>
<dbReference type="GO" id="GO:0005507">
    <property type="term" value="F:copper ion binding"/>
    <property type="evidence" value="ECO:0007669"/>
    <property type="project" value="InterPro"/>
</dbReference>
<dbReference type="InterPro" id="IPR000923">
    <property type="entry name" value="BlueCu_1"/>
</dbReference>
<organism evidence="4 5">
    <name type="scientific">Archangium gephyra</name>
    <dbReference type="NCBI Taxonomy" id="48"/>
    <lineage>
        <taxon>Bacteria</taxon>
        <taxon>Pseudomonadati</taxon>
        <taxon>Myxococcota</taxon>
        <taxon>Myxococcia</taxon>
        <taxon>Myxococcales</taxon>
        <taxon>Cystobacterineae</taxon>
        <taxon>Archangiaceae</taxon>
        <taxon>Archangium</taxon>
    </lineage>
</organism>
<evidence type="ECO:0000256" key="2">
    <source>
        <dbReference type="ARBA" id="ARBA00023008"/>
    </source>
</evidence>
<feature type="domain" description="Blue (type 1) copper" evidence="3">
    <location>
        <begin position="56"/>
        <end position="139"/>
    </location>
</feature>
<gene>
    <name evidence="4" type="ORF">DI536_14885</name>
</gene>
<dbReference type="PROSITE" id="PS51257">
    <property type="entry name" value="PROKAR_LIPOPROTEIN"/>
    <property type="match status" value="1"/>
</dbReference>
<dbReference type="EMBL" id="QFQP01000011">
    <property type="protein sequence ID" value="PZR12841.1"/>
    <property type="molecule type" value="Genomic_DNA"/>
</dbReference>
<dbReference type="GO" id="GO:0009055">
    <property type="term" value="F:electron transfer activity"/>
    <property type="evidence" value="ECO:0007669"/>
    <property type="project" value="InterPro"/>
</dbReference>
<dbReference type="Pfam" id="PF00127">
    <property type="entry name" value="Copper-bind"/>
    <property type="match status" value="1"/>
</dbReference>
<dbReference type="InterPro" id="IPR008972">
    <property type="entry name" value="Cupredoxin"/>
</dbReference>
<keyword evidence="2" id="KW-0186">Copper</keyword>
<evidence type="ECO:0000256" key="1">
    <source>
        <dbReference type="ARBA" id="ARBA00022723"/>
    </source>
</evidence>
<keyword evidence="1" id="KW-0479">Metal-binding</keyword>
<dbReference type="Proteomes" id="UP000249061">
    <property type="component" value="Unassembled WGS sequence"/>
</dbReference>
<reference evidence="4 5" key="1">
    <citation type="submission" date="2017-08" db="EMBL/GenBank/DDBJ databases">
        <title>Infants hospitalized years apart are colonized by the same room-sourced microbial strains.</title>
        <authorList>
            <person name="Brooks B."/>
            <person name="Olm M.R."/>
            <person name="Firek B.A."/>
            <person name="Baker R."/>
            <person name="Thomas B.C."/>
            <person name="Morowitz M.J."/>
            <person name="Banfield J.F."/>
        </authorList>
    </citation>
    <scope>NUCLEOTIDE SEQUENCE [LARGE SCALE GENOMIC DNA]</scope>
    <source>
        <strain evidence="4">S2_003_000_R2_14</strain>
    </source>
</reference>
<sequence length="140" mass="14796">MCSRWWWLTCVALAACGEPVTKPDGGSVEVIHNCTEYVDRSAEGAARQVSFGSANDSPALGYAPKCITIARGQSVTFSGNFNTHPLSPGAFNADAGSPGNPITRKDTGADDLVVVFPEAGLYPYYCDLHAPTMVGVVQVR</sequence>
<dbReference type="SUPFAM" id="SSF49503">
    <property type="entry name" value="Cupredoxins"/>
    <property type="match status" value="1"/>
</dbReference>
<name>A0A2W5VQS0_9BACT</name>
<dbReference type="Gene3D" id="2.60.40.420">
    <property type="entry name" value="Cupredoxins - blue copper proteins"/>
    <property type="match status" value="1"/>
</dbReference>